<dbReference type="InterPro" id="IPR005467">
    <property type="entry name" value="His_kinase_dom"/>
</dbReference>
<dbReference type="SUPFAM" id="SSF52172">
    <property type="entry name" value="CheY-like"/>
    <property type="match status" value="1"/>
</dbReference>
<dbReference type="InterPro" id="IPR036890">
    <property type="entry name" value="HATPase_C_sf"/>
</dbReference>
<dbReference type="EC" id="2.7.13.3" evidence="2"/>
<evidence type="ECO:0000313" key="11">
    <source>
        <dbReference type="Proteomes" id="UP000192330"/>
    </source>
</evidence>
<reference evidence="10 11" key="1">
    <citation type="submission" date="2017-04" db="EMBL/GenBank/DDBJ databases">
        <authorList>
            <person name="Afonso C.L."/>
            <person name="Miller P.J."/>
            <person name="Scott M.A."/>
            <person name="Spackman E."/>
            <person name="Goraichik I."/>
            <person name="Dimitrov K.M."/>
            <person name="Suarez D.L."/>
            <person name="Swayne D.E."/>
        </authorList>
    </citation>
    <scope>NUCLEOTIDE SEQUENCE [LARGE SCALE GENOMIC DNA]</scope>
    <source>
        <strain evidence="10 11">CGMCC 1.12644</strain>
    </source>
</reference>
<name>A0A1W2A494_9RHOB</name>
<dbReference type="CDD" id="cd00082">
    <property type="entry name" value="HisKA"/>
    <property type="match status" value="1"/>
</dbReference>
<evidence type="ECO:0000256" key="1">
    <source>
        <dbReference type="ARBA" id="ARBA00000085"/>
    </source>
</evidence>
<feature type="coiled-coil region" evidence="7">
    <location>
        <begin position="322"/>
        <end position="370"/>
    </location>
</feature>
<comment type="catalytic activity">
    <reaction evidence="1">
        <text>ATP + protein L-histidine = ADP + protein N-phospho-L-histidine.</text>
        <dbReference type="EC" id="2.7.13.3"/>
    </reaction>
</comment>
<dbReference type="Gene3D" id="3.30.450.20">
    <property type="entry name" value="PAS domain"/>
    <property type="match status" value="1"/>
</dbReference>
<dbReference type="InterPro" id="IPR003661">
    <property type="entry name" value="HisK_dim/P_dom"/>
</dbReference>
<dbReference type="Pfam" id="PF00072">
    <property type="entry name" value="Response_reg"/>
    <property type="match status" value="1"/>
</dbReference>
<evidence type="ECO:0000256" key="2">
    <source>
        <dbReference type="ARBA" id="ARBA00012438"/>
    </source>
</evidence>
<keyword evidence="11" id="KW-1185">Reference proteome</keyword>
<sequence length="753" mass="83456">MDMIDPTEAPDIQVARQSKIIAALVRRATRQNEVGTTAYSAFQSAIELQAQVAAKTRDLERAATELESVQYDRERTRRNLDEALSAMGDGLALFTGKQLDICNDLFQHLLQDVSDQVVPGLSLTGYFSLLTQSAHVLSLDRKITQADVAAPTLSVVIEMTEDRWYRLNMERTSAGTRILLLTEITSIVRQNRTEKERLIDRQADYLQAVFENMTSGVCTFSSTGRVMMHNLPFRQLLGLPYGAVEKGMSLHSLLAFLTRRGVIEGATILMVEQWQARLLRSGRFRQRVRSVTDRVFDLQANMLPDGGFLVELKDVTLEARATEMLENRVQERTAELTRANARLTEQYDEKARVEEELRFAKERAEAAVSSKTRFLAAASHDLLQPINAAKLLIATLQQNTMGSPHAPLTERLKGAFTSIEQLLHALLDISRLDSIEEDAVTARTLNLGTILQGVYEDQTPLAEQKGAKLVMVPCNHHVRSDPVYLLRSIQNLVVNAIQYTEPGGKVLFGCRRRGDKVELQVWDTGIGIGEEDQSRIFEEFARAGNVPVGSGVGLGLSIVERTCRHLGHRLWMSSELGVGSVFCIEMDRVGDSIGDSEPVKAALSFGDVPLDHIALVVENDADVLFATTQTLQGWGASVLPAASTEEAVNFVRDMGMPPDIMLVDYQLDGADTGLRTIETIRRETGTNVPAIMITADRRESLLRAGKRMDFTVMTKPLQLSRLRPLIEWKVKEHTAGVQPKVGHDTAGQGNTLG</sequence>
<dbReference type="AlphaFoldDB" id="A0A1W2A494"/>
<keyword evidence="7" id="KW-0175">Coiled coil</keyword>
<dbReference type="Pfam" id="PF00512">
    <property type="entry name" value="HisKA"/>
    <property type="match status" value="1"/>
</dbReference>
<dbReference type="InterPro" id="IPR001789">
    <property type="entry name" value="Sig_transdc_resp-reg_receiver"/>
</dbReference>
<dbReference type="Pfam" id="PF12860">
    <property type="entry name" value="PAS_7"/>
    <property type="match status" value="1"/>
</dbReference>
<evidence type="ECO:0000256" key="4">
    <source>
        <dbReference type="ARBA" id="ARBA00022679"/>
    </source>
</evidence>
<dbReference type="PRINTS" id="PR00344">
    <property type="entry name" value="BCTRLSENSOR"/>
</dbReference>
<evidence type="ECO:0000256" key="7">
    <source>
        <dbReference type="SAM" id="Coils"/>
    </source>
</evidence>
<dbReference type="Pfam" id="PF02518">
    <property type="entry name" value="HATPase_c"/>
    <property type="match status" value="1"/>
</dbReference>
<feature type="domain" description="Histidine kinase" evidence="8">
    <location>
        <begin position="377"/>
        <end position="590"/>
    </location>
</feature>
<dbReference type="PROSITE" id="PS50109">
    <property type="entry name" value="HIS_KIN"/>
    <property type="match status" value="1"/>
</dbReference>
<protein>
    <recommendedName>
        <fullName evidence="2">histidine kinase</fullName>
        <ecNumber evidence="2">2.7.13.3</ecNumber>
    </recommendedName>
</protein>
<dbReference type="Gene3D" id="1.10.287.130">
    <property type="match status" value="1"/>
</dbReference>
<dbReference type="CDD" id="cd00156">
    <property type="entry name" value="REC"/>
    <property type="match status" value="1"/>
</dbReference>
<keyword evidence="3 6" id="KW-0597">Phosphoprotein</keyword>
<evidence type="ECO:0000256" key="6">
    <source>
        <dbReference type="PROSITE-ProRule" id="PRU00169"/>
    </source>
</evidence>
<dbReference type="InterPro" id="IPR036097">
    <property type="entry name" value="HisK_dim/P_sf"/>
</dbReference>
<evidence type="ECO:0000313" key="10">
    <source>
        <dbReference type="EMBL" id="SMC55480.1"/>
    </source>
</evidence>
<dbReference type="PANTHER" id="PTHR43047:SF9">
    <property type="entry name" value="HISTIDINE KINASE"/>
    <property type="match status" value="1"/>
</dbReference>
<dbReference type="InterPro" id="IPR035965">
    <property type="entry name" value="PAS-like_dom_sf"/>
</dbReference>
<dbReference type="Gene3D" id="3.30.565.10">
    <property type="entry name" value="Histidine kinase-like ATPase, C-terminal domain"/>
    <property type="match status" value="1"/>
</dbReference>
<proteinExistence type="predicted"/>
<dbReference type="GO" id="GO:0005886">
    <property type="term" value="C:plasma membrane"/>
    <property type="evidence" value="ECO:0007669"/>
    <property type="project" value="TreeGrafter"/>
</dbReference>
<evidence type="ECO:0000256" key="5">
    <source>
        <dbReference type="ARBA" id="ARBA00022777"/>
    </source>
</evidence>
<organism evidence="10 11">
    <name type="scientific">Primorskyibacter flagellatus</name>
    <dbReference type="NCBI Taxonomy" id="1387277"/>
    <lineage>
        <taxon>Bacteria</taxon>
        <taxon>Pseudomonadati</taxon>
        <taxon>Pseudomonadota</taxon>
        <taxon>Alphaproteobacteria</taxon>
        <taxon>Rhodobacterales</taxon>
        <taxon>Roseobacteraceae</taxon>
        <taxon>Primorskyibacter</taxon>
    </lineage>
</organism>
<dbReference type="InterPro" id="IPR003594">
    <property type="entry name" value="HATPase_dom"/>
</dbReference>
<dbReference type="EMBL" id="FWYD01000002">
    <property type="protein sequence ID" value="SMC55480.1"/>
    <property type="molecule type" value="Genomic_DNA"/>
</dbReference>
<dbReference type="SMART" id="SM00387">
    <property type="entry name" value="HATPase_c"/>
    <property type="match status" value="1"/>
</dbReference>
<keyword evidence="5" id="KW-0418">Kinase</keyword>
<dbReference type="Proteomes" id="UP000192330">
    <property type="component" value="Unassembled WGS sequence"/>
</dbReference>
<dbReference type="InterPro" id="IPR004358">
    <property type="entry name" value="Sig_transdc_His_kin-like_C"/>
</dbReference>
<dbReference type="GO" id="GO:0009927">
    <property type="term" value="F:histidine phosphotransfer kinase activity"/>
    <property type="evidence" value="ECO:0007669"/>
    <property type="project" value="TreeGrafter"/>
</dbReference>
<feature type="domain" description="Response regulatory" evidence="9">
    <location>
        <begin position="613"/>
        <end position="730"/>
    </location>
</feature>
<evidence type="ECO:0000256" key="3">
    <source>
        <dbReference type="ARBA" id="ARBA00022553"/>
    </source>
</evidence>
<evidence type="ECO:0000259" key="8">
    <source>
        <dbReference type="PROSITE" id="PS50109"/>
    </source>
</evidence>
<dbReference type="OrthoDB" id="9764438at2"/>
<dbReference type="SUPFAM" id="SSF55785">
    <property type="entry name" value="PYP-like sensor domain (PAS domain)"/>
    <property type="match status" value="1"/>
</dbReference>
<dbReference type="GO" id="GO:0000155">
    <property type="term" value="F:phosphorelay sensor kinase activity"/>
    <property type="evidence" value="ECO:0007669"/>
    <property type="project" value="InterPro"/>
</dbReference>
<dbReference type="SMART" id="SM00388">
    <property type="entry name" value="HisKA"/>
    <property type="match status" value="1"/>
</dbReference>
<feature type="coiled-coil region" evidence="7">
    <location>
        <begin position="45"/>
        <end position="79"/>
    </location>
</feature>
<dbReference type="SUPFAM" id="SSF55874">
    <property type="entry name" value="ATPase domain of HSP90 chaperone/DNA topoisomerase II/histidine kinase"/>
    <property type="match status" value="1"/>
</dbReference>
<dbReference type="STRING" id="1387277.SAMN06295998_102386"/>
<dbReference type="SMART" id="SM00448">
    <property type="entry name" value="REC"/>
    <property type="match status" value="1"/>
</dbReference>
<dbReference type="CDD" id="cd00075">
    <property type="entry name" value="HATPase"/>
    <property type="match status" value="1"/>
</dbReference>
<dbReference type="PANTHER" id="PTHR43047">
    <property type="entry name" value="TWO-COMPONENT HISTIDINE PROTEIN KINASE"/>
    <property type="match status" value="1"/>
</dbReference>
<keyword evidence="4" id="KW-0808">Transferase</keyword>
<dbReference type="Gene3D" id="3.40.50.2300">
    <property type="match status" value="1"/>
</dbReference>
<gene>
    <name evidence="10" type="ORF">SAMN06295998_102386</name>
</gene>
<dbReference type="PROSITE" id="PS50110">
    <property type="entry name" value="RESPONSE_REGULATORY"/>
    <property type="match status" value="1"/>
</dbReference>
<accession>A0A1W2A494</accession>
<evidence type="ECO:0000259" key="9">
    <source>
        <dbReference type="PROSITE" id="PS50110"/>
    </source>
</evidence>
<dbReference type="SUPFAM" id="SSF47384">
    <property type="entry name" value="Homodimeric domain of signal transducing histidine kinase"/>
    <property type="match status" value="1"/>
</dbReference>
<dbReference type="InterPro" id="IPR011006">
    <property type="entry name" value="CheY-like_superfamily"/>
</dbReference>
<feature type="modified residue" description="4-aspartylphosphate" evidence="6">
    <location>
        <position position="664"/>
    </location>
</feature>